<protein>
    <submittedName>
        <fullName evidence="3">Uncharacterized protein</fullName>
    </submittedName>
</protein>
<organism evidence="3 4">
    <name type="scientific">Ordospora colligata OC4</name>
    <dbReference type="NCBI Taxonomy" id="1354746"/>
    <lineage>
        <taxon>Eukaryota</taxon>
        <taxon>Fungi</taxon>
        <taxon>Fungi incertae sedis</taxon>
        <taxon>Microsporidia</taxon>
        <taxon>Ordosporidae</taxon>
        <taxon>Ordospora</taxon>
    </lineage>
</organism>
<keyword evidence="4" id="KW-1185">Reference proteome</keyword>
<dbReference type="RefSeq" id="XP_014564279.1">
    <property type="nucleotide sequence ID" value="XM_014708793.1"/>
</dbReference>
<feature type="compositionally biased region" description="Basic and acidic residues" evidence="2">
    <location>
        <begin position="381"/>
        <end position="392"/>
    </location>
</feature>
<evidence type="ECO:0000256" key="1">
    <source>
        <dbReference type="SAM" id="Coils"/>
    </source>
</evidence>
<feature type="region of interest" description="Disordered" evidence="2">
    <location>
        <begin position="220"/>
        <end position="439"/>
    </location>
</feature>
<evidence type="ECO:0000313" key="4">
    <source>
        <dbReference type="Proteomes" id="UP000031056"/>
    </source>
</evidence>
<feature type="compositionally biased region" description="Acidic residues" evidence="2">
    <location>
        <begin position="241"/>
        <end position="252"/>
    </location>
</feature>
<evidence type="ECO:0000313" key="3">
    <source>
        <dbReference type="EMBL" id="KHN70237.1"/>
    </source>
</evidence>
<feature type="coiled-coil region" evidence="1">
    <location>
        <begin position="58"/>
        <end position="117"/>
    </location>
</feature>
<proteinExistence type="predicted"/>
<dbReference type="HOGENOM" id="CLU_624203_0_0_1"/>
<name>A0A0B2UMI1_9MICR</name>
<evidence type="ECO:0000256" key="2">
    <source>
        <dbReference type="SAM" id="MobiDB-lite"/>
    </source>
</evidence>
<feature type="compositionally biased region" description="Acidic residues" evidence="2">
    <location>
        <begin position="148"/>
        <end position="163"/>
    </location>
</feature>
<dbReference type="InParanoid" id="A0A0B2UMI1"/>
<feature type="region of interest" description="Disordered" evidence="2">
    <location>
        <begin position="146"/>
        <end position="203"/>
    </location>
</feature>
<feature type="compositionally biased region" description="Basic residues" evidence="2">
    <location>
        <begin position="429"/>
        <end position="439"/>
    </location>
</feature>
<accession>A0A0B2UMI1</accession>
<comment type="caution">
    <text evidence="3">The sequence shown here is derived from an EMBL/GenBank/DDBJ whole genome shotgun (WGS) entry which is preliminary data.</text>
</comment>
<dbReference type="AlphaFoldDB" id="A0A0B2UMI1"/>
<reference evidence="3 4" key="1">
    <citation type="journal article" date="2014" name="MBio">
        <title>The Ordospora colligata genome; evolution of extreme reduction in microsporidia and host-to-parasite horizontal gene transfer.</title>
        <authorList>
            <person name="Pombert J.-F."/>
            <person name="Haag K.L."/>
            <person name="Beidas S."/>
            <person name="Ebert D."/>
            <person name="Keeling P.J."/>
        </authorList>
    </citation>
    <scope>NUCLEOTIDE SEQUENCE [LARGE SCALE GENOMIC DNA]</scope>
    <source>
        <strain evidence="3 4">OC4</strain>
    </source>
</reference>
<dbReference type="GeneID" id="26261168"/>
<feature type="compositionally biased region" description="Acidic residues" evidence="2">
    <location>
        <begin position="306"/>
        <end position="315"/>
    </location>
</feature>
<keyword evidence="1" id="KW-0175">Coiled coil</keyword>
<dbReference type="EMBL" id="JOKQ01000002">
    <property type="protein sequence ID" value="KHN70237.1"/>
    <property type="molecule type" value="Genomic_DNA"/>
</dbReference>
<feature type="compositionally biased region" description="Basic and acidic residues" evidence="2">
    <location>
        <begin position="274"/>
        <end position="295"/>
    </location>
</feature>
<dbReference type="Proteomes" id="UP000031056">
    <property type="component" value="Unassembled WGS sequence"/>
</dbReference>
<feature type="compositionally biased region" description="Basic and acidic residues" evidence="2">
    <location>
        <begin position="340"/>
        <end position="361"/>
    </location>
</feature>
<dbReference type="VEuPathDB" id="MicrosporidiaDB:M896_020730"/>
<feature type="compositionally biased region" description="Polar residues" evidence="2">
    <location>
        <begin position="229"/>
        <end position="240"/>
    </location>
</feature>
<gene>
    <name evidence="3" type="ORF">M896_020730</name>
</gene>
<sequence length="439" mass="50208">MRSMLFVKIAMIHGIAMTSPILEIFRGSEPEETIRHDIMKTHRDIQNYLERQGSDGSRNDIMEAIKKINDEIEKLESQINQKIIANKNEKSESQKNIKDFIAELVQAINKLEQYLKDFNGSDTAEQNALNQELKKSKDRFVAVRNLQEDEEDDQGYESENEITEADHDDKTVETPNARSSAEEDHDANDVVDSRNTVTGPNNVMIKQKLSDLINAVMRKSKPSLDDKGQNSIQTLESTNPAEDEEDDQGYDEQEYKITKAKHNKAVETPNARSSAEDDQGHESENEITEAKHNKTVETPNARSSAEDDQDEEDDQGYGSENEITRAKHNKGVENPNARSSAEDDQGHESENEITEAKHNKTVETPNARSSAEDDQDEEDDQKASHRTSDNITRKPNYVMRFKNGSPNNHESRKRRKKENEYPLPNTMSRKNKRLRRNQR</sequence>